<dbReference type="InterPro" id="IPR051552">
    <property type="entry name" value="HptR"/>
</dbReference>
<dbReference type="EMBL" id="JBHHMI010000009">
    <property type="protein sequence ID" value="MFB5267633.1"/>
    <property type="molecule type" value="Genomic_DNA"/>
</dbReference>
<dbReference type="InterPro" id="IPR018060">
    <property type="entry name" value="HTH_AraC"/>
</dbReference>
<feature type="domain" description="Response regulatory" evidence="10">
    <location>
        <begin position="3"/>
        <end position="120"/>
    </location>
</feature>
<dbReference type="PROSITE" id="PS50110">
    <property type="entry name" value="RESPONSE_REGULATORY"/>
    <property type="match status" value="1"/>
</dbReference>
<evidence type="ECO:0000256" key="2">
    <source>
        <dbReference type="ARBA" id="ARBA00022490"/>
    </source>
</evidence>
<dbReference type="InterPro" id="IPR011006">
    <property type="entry name" value="CheY-like_superfamily"/>
</dbReference>
<dbReference type="PANTHER" id="PTHR42713">
    <property type="entry name" value="HISTIDINE KINASE-RELATED"/>
    <property type="match status" value="1"/>
</dbReference>
<keyword evidence="12" id="KW-1185">Reference proteome</keyword>
<proteinExistence type="predicted"/>
<evidence type="ECO:0000259" key="9">
    <source>
        <dbReference type="PROSITE" id="PS01124"/>
    </source>
</evidence>
<dbReference type="CDD" id="cd17536">
    <property type="entry name" value="REC_YesN-like"/>
    <property type="match status" value="1"/>
</dbReference>
<dbReference type="Pfam" id="PF00072">
    <property type="entry name" value="Response_reg"/>
    <property type="match status" value="1"/>
</dbReference>
<gene>
    <name evidence="11" type="ORF">ACE41H_12695</name>
</gene>
<evidence type="ECO:0000256" key="1">
    <source>
        <dbReference type="ARBA" id="ARBA00004496"/>
    </source>
</evidence>
<dbReference type="Proteomes" id="UP001580346">
    <property type="component" value="Unassembled WGS sequence"/>
</dbReference>
<keyword evidence="5" id="KW-0805">Transcription regulation</keyword>
<comment type="subcellular location">
    <subcellularLocation>
        <location evidence="1">Cytoplasm</location>
    </subcellularLocation>
</comment>
<organism evidence="11 12">
    <name type="scientific">Paenibacillus enshidis</name>
    <dbReference type="NCBI Taxonomy" id="1458439"/>
    <lineage>
        <taxon>Bacteria</taxon>
        <taxon>Bacillati</taxon>
        <taxon>Bacillota</taxon>
        <taxon>Bacilli</taxon>
        <taxon>Bacillales</taxon>
        <taxon>Paenibacillaceae</taxon>
        <taxon>Paenibacillus</taxon>
    </lineage>
</organism>
<evidence type="ECO:0000256" key="8">
    <source>
        <dbReference type="PROSITE-ProRule" id="PRU00169"/>
    </source>
</evidence>
<evidence type="ECO:0000313" key="11">
    <source>
        <dbReference type="EMBL" id="MFB5267633.1"/>
    </source>
</evidence>
<dbReference type="Gene3D" id="1.10.10.60">
    <property type="entry name" value="Homeodomain-like"/>
    <property type="match status" value="2"/>
</dbReference>
<reference evidence="11 12" key="1">
    <citation type="submission" date="2024-09" db="EMBL/GenBank/DDBJ databases">
        <title>Paenibacillus zeirhizospherea sp. nov., isolated from surface of the maize (Zea mays) roots in a horticulture field, Hungary.</title>
        <authorList>
            <person name="Marton D."/>
            <person name="Farkas M."/>
            <person name="Bedics A."/>
            <person name="Toth E."/>
            <person name="Tancsics A."/>
            <person name="Boka K."/>
            <person name="Maroti G."/>
            <person name="Kriszt B."/>
            <person name="Cserhati M."/>
        </authorList>
    </citation>
    <scope>NUCLEOTIDE SEQUENCE [LARGE SCALE GENOMIC DNA]</scope>
    <source>
        <strain evidence="11 12">KCTC 33519</strain>
    </source>
</reference>
<dbReference type="Gene3D" id="3.40.50.2300">
    <property type="match status" value="1"/>
</dbReference>
<feature type="domain" description="HTH araC/xylS-type" evidence="9">
    <location>
        <begin position="294"/>
        <end position="392"/>
    </location>
</feature>
<keyword evidence="7" id="KW-0804">Transcription</keyword>
<dbReference type="InterPro" id="IPR018062">
    <property type="entry name" value="HTH_AraC-typ_CS"/>
</dbReference>
<dbReference type="SUPFAM" id="SSF46689">
    <property type="entry name" value="Homeodomain-like"/>
    <property type="match status" value="2"/>
</dbReference>
<protein>
    <submittedName>
        <fullName evidence="11">Response regulator</fullName>
    </submittedName>
</protein>
<keyword evidence="3 8" id="KW-0597">Phosphoprotein</keyword>
<keyword evidence="4" id="KW-0902">Two-component regulatory system</keyword>
<evidence type="ECO:0000259" key="10">
    <source>
        <dbReference type="PROSITE" id="PS50110"/>
    </source>
</evidence>
<name>A0ABV5ATT4_9BACL</name>
<dbReference type="SUPFAM" id="SSF52172">
    <property type="entry name" value="CheY-like"/>
    <property type="match status" value="1"/>
</dbReference>
<dbReference type="SMART" id="SM00448">
    <property type="entry name" value="REC"/>
    <property type="match status" value="1"/>
</dbReference>
<evidence type="ECO:0000256" key="7">
    <source>
        <dbReference type="ARBA" id="ARBA00023163"/>
    </source>
</evidence>
<dbReference type="RefSeq" id="WP_375355631.1">
    <property type="nucleotide sequence ID" value="NZ_JBHHMI010000009.1"/>
</dbReference>
<dbReference type="InterPro" id="IPR020449">
    <property type="entry name" value="Tscrpt_reg_AraC-type_HTH"/>
</dbReference>
<evidence type="ECO:0000256" key="4">
    <source>
        <dbReference type="ARBA" id="ARBA00023012"/>
    </source>
</evidence>
<dbReference type="PANTHER" id="PTHR42713:SF3">
    <property type="entry name" value="TRANSCRIPTIONAL REGULATORY PROTEIN HPTR"/>
    <property type="match status" value="1"/>
</dbReference>
<evidence type="ECO:0000256" key="5">
    <source>
        <dbReference type="ARBA" id="ARBA00023015"/>
    </source>
</evidence>
<keyword evidence="6" id="KW-0238">DNA-binding</keyword>
<dbReference type="PROSITE" id="PS01124">
    <property type="entry name" value="HTH_ARAC_FAMILY_2"/>
    <property type="match status" value="1"/>
</dbReference>
<comment type="caution">
    <text evidence="11">The sequence shown here is derived from an EMBL/GenBank/DDBJ whole genome shotgun (WGS) entry which is preliminary data.</text>
</comment>
<dbReference type="PRINTS" id="PR00032">
    <property type="entry name" value="HTHARAC"/>
</dbReference>
<dbReference type="SMART" id="SM00342">
    <property type="entry name" value="HTH_ARAC"/>
    <property type="match status" value="1"/>
</dbReference>
<evidence type="ECO:0000256" key="3">
    <source>
        <dbReference type="ARBA" id="ARBA00022553"/>
    </source>
</evidence>
<evidence type="ECO:0000256" key="6">
    <source>
        <dbReference type="ARBA" id="ARBA00023125"/>
    </source>
</evidence>
<accession>A0ABV5ATT4</accession>
<dbReference type="Pfam" id="PF12833">
    <property type="entry name" value="HTH_18"/>
    <property type="match status" value="1"/>
</dbReference>
<dbReference type="PROSITE" id="PS00041">
    <property type="entry name" value="HTH_ARAC_FAMILY_1"/>
    <property type="match status" value="1"/>
</dbReference>
<feature type="modified residue" description="4-aspartylphosphate" evidence="8">
    <location>
        <position position="55"/>
    </location>
</feature>
<keyword evidence="2" id="KW-0963">Cytoplasm</keyword>
<sequence>MWNLLVVDDESIVRMGLRYMLDWESLGICWKAEAANGEEALRIVEQESIHFVMTDIRMPGMDGIELAQKIRHRKPEVQIIFLSSYDTFTYVREALRLGAADYLHKPTMDEDEIADTMQKVISRLKLTSHETPRRTEEEKNGLCLSLLDPFTFPAEPLQLLPELADVSYKEGYELAIIRKRCDAVQENEDAEQLRFLSILHLVGKLTAKDWGGLVFHRNLREIIWIAPVRPHTGNGDMPSYLKGMRQKVLELLNVRLIFACGPSPCRDITSLPDAYMSALLRFPRNEQSDSFIVRRAKEYVDRHLLEDVTLARVGESIHVSPGYLSRIFFKEIGENFSDYIIRNKMDIARKMLRETSRKVYEIAADLGYSNPYYFSKLFKDRTGLTPLEYRNQ</sequence>
<evidence type="ECO:0000313" key="12">
    <source>
        <dbReference type="Proteomes" id="UP001580346"/>
    </source>
</evidence>
<dbReference type="InterPro" id="IPR009057">
    <property type="entry name" value="Homeodomain-like_sf"/>
</dbReference>
<dbReference type="InterPro" id="IPR001789">
    <property type="entry name" value="Sig_transdc_resp-reg_receiver"/>
</dbReference>